<dbReference type="Proteomes" id="UP000824540">
    <property type="component" value="Unassembled WGS sequence"/>
</dbReference>
<evidence type="ECO:0000256" key="1">
    <source>
        <dbReference type="SAM" id="MobiDB-lite"/>
    </source>
</evidence>
<comment type="caution">
    <text evidence="3">The sequence shown here is derived from an EMBL/GenBank/DDBJ whole genome shotgun (WGS) entry which is preliminary data.</text>
</comment>
<feature type="region of interest" description="Disordered" evidence="1">
    <location>
        <begin position="57"/>
        <end position="88"/>
    </location>
</feature>
<feature type="signal peptide" evidence="2">
    <location>
        <begin position="1"/>
        <end position="36"/>
    </location>
</feature>
<name>A0A8T2NVA1_9TELE</name>
<evidence type="ECO:0000256" key="2">
    <source>
        <dbReference type="SAM" id="SignalP"/>
    </source>
</evidence>
<keyword evidence="2" id="KW-0732">Signal</keyword>
<protein>
    <submittedName>
        <fullName evidence="3">Uncharacterized protein</fullName>
    </submittedName>
</protein>
<feature type="chain" id="PRO_5035749441" evidence="2">
    <location>
        <begin position="37"/>
        <end position="140"/>
    </location>
</feature>
<dbReference type="OrthoDB" id="6129702at2759"/>
<dbReference type="AlphaFoldDB" id="A0A8T2NVA1"/>
<evidence type="ECO:0000313" key="4">
    <source>
        <dbReference type="Proteomes" id="UP000824540"/>
    </source>
</evidence>
<sequence>MAFHNRLTRTQRILLAIFCFPLLPFYLCYICCCASGDEDEEDDPRSHDIKLDRMEKAAADTVDGHSNTGKRKAEESSANGNAEVGKTELLSVRPKNTVEALVQELLKGANTDIEKLRAIWMWVTHHIGFWPHGFTSCTTR</sequence>
<dbReference type="EMBL" id="JAFBMS010000024">
    <property type="protein sequence ID" value="KAG9343180.1"/>
    <property type="molecule type" value="Genomic_DNA"/>
</dbReference>
<reference evidence="3" key="1">
    <citation type="thesis" date="2021" institute="BYU ScholarsArchive" country="Provo, UT, USA">
        <title>Applications of and Algorithms for Genome Assembly and Genomic Analyses with an Emphasis on Marine Teleosts.</title>
        <authorList>
            <person name="Pickett B.D."/>
        </authorList>
    </citation>
    <scope>NUCLEOTIDE SEQUENCE</scope>
    <source>
        <strain evidence="3">HI-2016</strain>
    </source>
</reference>
<proteinExistence type="predicted"/>
<gene>
    <name evidence="3" type="ORF">JZ751_014159</name>
</gene>
<keyword evidence="4" id="KW-1185">Reference proteome</keyword>
<accession>A0A8T2NVA1</accession>
<evidence type="ECO:0000313" key="3">
    <source>
        <dbReference type="EMBL" id="KAG9343180.1"/>
    </source>
</evidence>
<organism evidence="3 4">
    <name type="scientific">Albula glossodonta</name>
    <name type="common">roundjaw bonefish</name>
    <dbReference type="NCBI Taxonomy" id="121402"/>
    <lineage>
        <taxon>Eukaryota</taxon>
        <taxon>Metazoa</taxon>
        <taxon>Chordata</taxon>
        <taxon>Craniata</taxon>
        <taxon>Vertebrata</taxon>
        <taxon>Euteleostomi</taxon>
        <taxon>Actinopterygii</taxon>
        <taxon>Neopterygii</taxon>
        <taxon>Teleostei</taxon>
        <taxon>Albuliformes</taxon>
        <taxon>Albulidae</taxon>
        <taxon>Albula</taxon>
    </lineage>
</organism>